<feature type="compositionally biased region" description="Low complexity" evidence="1">
    <location>
        <begin position="332"/>
        <end position="347"/>
    </location>
</feature>
<dbReference type="SUPFAM" id="SSF51695">
    <property type="entry name" value="PLC-like phosphodiesterases"/>
    <property type="match status" value="1"/>
</dbReference>
<evidence type="ECO:0000313" key="5">
    <source>
        <dbReference type="Proteomes" id="UP001610728"/>
    </source>
</evidence>
<keyword evidence="2" id="KW-0732">Signal</keyword>
<dbReference type="InterPro" id="IPR000909">
    <property type="entry name" value="PLipase_C_PInositol-sp_X_dom"/>
</dbReference>
<dbReference type="InterPro" id="IPR017946">
    <property type="entry name" value="PLC-like_Pdiesterase_TIM-brl"/>
</dbReference>
<feature type="signal peptide" evidence="2">
    <location>
        <begin position="1"/>
        <end position="17"/>
    </location>
</feature>
<dbReference type="PROSITE" id="PS50007">
    <property type="entry name" value="PIPLC_X_DOMAIN"/>
    <property type="match status" value="1"/>
</dbReference>
<protein>
    <submittedName>
        <fullName evidence="4">1-phosphatidylinositol phosphodiesterase</fullName>
    </submittedName>
</protein>
<dbReference type="InterPro" id="IPR051057">
    <property type="entry name" value="PI-PLC_domain"/>
</dbReference>
<dbReference type="SMART" id="SM00148">
    <property type="entry name" value="PLCXc"/>
    <property type="match status" value="1"/>
</dbReference>
<dbReference type="PANTHER" id="PTHR13593:SF113">
    <property type="entry name" value="SI:DKEY-266F7.9"/>
    <property type="match status" value="1"/>
</dbReference>
<accession>A0ABR4MA90</accession>
<evidence type="ECO:0000313" key="4">
    <source>
        <dbReference type="EMBL" id="KAL2885181.1"/>
    </source>
</evidence>
<dbReference type="PANTHER" id="PTHR13593">
    <property type="match status" value="1"/>
</dbReference>
<dbReference type="RefSeq" id="XP_070856362.1">
    <property type="nucleotide sequence ID" value="XM_071001460.1"/>
</dbReference>
<dbReference type="GeneID" id="98120868"/>
<organism evidence="4 5">
    <name type="scientific">Ceratocystis lukuohia</name>
    <dbReference type="NCBI Taxonomy" id="2019550"/>
    <lineage>
        <taxon>Eukaryota</taxon>
        <taxon>Fungi</taxon>
        <taxon>Dikarya</taxon>
        <taxon>Ascomycota</taxon>
        <taxon>Pezizomycotina</taxon>
        <taxon>Sordariomycetes</taxon>
        <taxon>Hypocreomycetidae</taxon>
        <taxon>Microascales</taxon>
        <taxon>Ceratocystidaceae</taxon>
        <taxon>Ceratocystis</taxon>
    </lineage>
</organism>
<dbReference type="Pfam" id="PF00388">
    <property type="entry name" value="PI-PLC-X"/>
    <property type="match status" value="1"/>
</dbReference>
<keyword evidence="5" id="KW-1185">Reference proteome</keyword>
<dbReference type="Gene3D" id="3.20.20.190">
    <property type="entry name" value="Phosphatidylinositol (PI) phosphodiesterase"/>
    <property type="match status" value="1"/>
</dbReference>
<proteinExistence type="predicted"/>
<reference evidence="4 5" key="1">
    <citation type="submission" date="2020-05" db="EMBL/GenBank/DDBJ databases">
        <title>Ceratocystis lukuohia genome.</title>
        <authorList>
            <person name="Harrington T.C."/>
            <person name="Kim K."/>
            <person name="Mayers C.G."/>
        </authorList>
    </citation>
    <scope>NUCLEOTIDE SEQUENCE [LARGE SCALE GENOMIC DNA]</scope>
    <source>
        <strain evidence="4 5">C4212</strain>
    </source>
</reference>
<dbReference type="Proteomes" id="UP001610728">
    <property type="component" value="Unassembled WGS sequence"/>
</dbReference>
<evidence type="ECO:0000256" key="2">
    <source>
        <dbReference type="SAM" id="SignalP"/>
    </source>
</evidence>
<evidence type="ECO:0000256" key="1">
    <source>
        <dbReference type="SAM" id="MobiDB-lite"/>
    </source>
</evidence>
<comment type="caution">
    <text evidence="4">The sequence shown here is derived from an EMBL/GenBank/DDBJ whole genome shotgun (WGS) entry which is preliminary data.</text>
</comment>
<gene>
    <name evidence="4" type="ORF">HOO65_080131</name>
</gene>
<evidence type="ECO:0000259" key="3">
    <source>
        <dbReference type="SMART" id="SM00148"/>
    </source>
</evidence>
<feature type="domain" description="Phosphatidylinositol-specific phospholipase C X" evidence="3">
    <location>
        <begin position="45"/>
        <end position="192"/>
    </location>
</feature>
<feature type="chain" id="PRO_5047090599" evidence="2">
    <location>
        <begin position="18"/>
        <end position="347"/>
    </location>
</feature>
<dbReference type="EMBL" id="JABSNW010000008">
    <property type="protein sequence ID" value="KAL2885181.1"/>
    <property type="molecule type" value="Genomic_DNA"/>
</dbReference>
<name>A0ABR4MA90_9PEZI</name>
<sequence length="347" mass="38162">MYFSLFTILAFLAFSQAATLRSVDDYWSFDVGAGQNADWMSNIADDTPLSSLSIPGTHRSVTDGFKSFLAKTQSESLEQQLEGGIRYIDISCQALKSGIKVFQRRIETTYTLSALLGTLNKFLTEHSRETIILRIKAGSFTDPIPFLKSFQEFMDSDYYRSAISRIYSPDTDKITAAPTLGKIRGKIFILQDFKTSPPGRYGLPWKSDAVSSYSTRVTIGSERLKSIWANVKSHLSEAPSAESNQLRITYTSAGSGVYPINIAARHSPSSGMNKLLGEYLANKGHCYGIIVMDFPGQYLVQQILNLNDKFQSPNIPGAPDDHPDANVVDQVDSPSTASDDGASSADR</sequence>
<feature type="region of interest" description="Disordered" evidence="1">
    <location>
        <begin position="311"/>
        <end position="347"/>
    </location>
</feature>